<dbReference type="GO" id="GO:0009103">
    <property type="term" value="P:lipopolysaccharide biosynthetic process"/>
    <property type="evidence" value="ECO:0007669"/>
    <property type="project" value="TreeGrafter"/>
</dbReference>
<feature type="domain" description="Glycosyl transferase family 1" evidence="2">
    <location>
        <begin position="190"/>
        <end position="328"/>
    </location>
</feature>
<dbReference type="Gene3D" id="3.40.50.2000">
    <property type="entry name" value="Glycogen Phosphorylase B"/>
    <property type="match status" value="2"/>
</dbReference>
<feature type="domain" description="Glycosyltransferase subfamily 4-like N-terminal" evidence="3">
    <location>
        <begin position="24"/>
        <end position="187"/>
    </location>
</feature>
<reference evidence="4" key="1">
    <citation type="journal article" date="2002" name="Biochem. Biophys. Res. Commun.">
        <title>Novel glycosyltransferase genes involved in the acetan biosynthesis of Acetobacter xylinum.</title>
        <authorList>
            <person name="Ishida T."/>
            <person name="Sugano Y."/>
            <person name="Shoda M."/>
        </authorList>
    </citation>
    <scope>NUCLEOTIDE SEQUENCE</scope>
    <source>
        <strain evidence="4">BPR 2001</strain>
    </source>
</reference>
<proteinExistence type="predicted"/>
<evidence type="ECO:0000259" key="2">
    <source>
        <dbReference type="Pfam" id="PF00534"/>
    </source>
</evidence>
<dbReference type="EMBL" id="AB059427">
    <property type="protein sequence ID" value="BAB88846.1"/>
    <property type="molecule type" value="Genomic_DNA"/>
</dbReference>
<dbReference type="GO" id="GO:0016757">
    <property type="term" value="F:glycosyltransferase activity"/>
    <property type="evidence" value="ECO:0007669"/>
    <property type="project" value="UniProtKB-KW"/>
</dbReference>
<keyword evidence="1 4" id="KW-0808">Transferase</keyword>
<dbReference type="InterPro" id="IPR028098">
    <property type="entry name" value="Glyco_trans_4-like_N"/>
</dbReference>
<dbReference type="InterPro" id="IPR001296">
    <property type="entry name" value="Glyco_trans_1"/>
</dbReference>
<dbReference type="SUPFAM" id="SSF53756">
    <property type="entry name" value="UDP-Glycosyltransferase/glycogen phosphorylase"/>
    <property type="match status" value="1"/>
</dbReference>
<dbReference type="Pfam" id="PF13439">
    <property type="entry name" value="Glyco_transf_4"/>
    <property type="match status" value="1"/>
</dbReference>
<reference evidence="4" key="2">
    <citation type="journal article" date="2002" name="Biosci. Biotechnol. Biochem.">
        <title>Effects of acetan on production of bacterial cellulose by Acetobacter xylinum.</title>
        <authorList>
            <person name="Ishida T."/>
            <person name="Sugano Y."/>
            <person name="Nakai T."/>
            <person name="Shoda M."/>
        </authorList>
    </citation>
    <scope>NUCLEOTIDE SEQUENCE</scope>
    <source>
        <strain evidence="4">BPR 2001</strain>
    </source>
</reference>
<gene>
    <name evidence="4" type="primary">aceC</name>
</gene>
<dbReference type="AlphaFoldDB" id="Q8RR83"/>
<sequence length="393" mass="43349">MNSKKRGDETLKVLHICRQFSPSVGGLEDSLLNLARSQRQRLGIDAEVLTLDTVFGRPGKLPHRDVVDGIPVTRLAWRGSTKYPLAPQVLRHIGGFDLLHVHAIDFFFDFLAWTWPLHRKTMIASTHGGFFHTGALRRIKEVWFRTITPISVRAYKKIVACSYSDADLFRNVAAGRLLTIENGINQTRFRDAASRTPNRTILAFGRFAVHKRLKLLFQLVALLRAYNPGWKVIVAGQDSNLTADDLRQQARACGIEDSLRIVPGPSDAELRNLMGEASFFGCLSAHEGFGLAAVEAMSAGLVPILSNITPFARLMQQGAAGVMVDPDNLAPGAREAEDMAAGLPETADALRARNMDVASRYDWHSVAHEYARLYQQVLGRARPEANMAAAGAE</sequence>
<dbReference type="PANTHER" id="PTHR46401">
    <property type="entry name" value="GLYCOSYLTRANSFERASE WBBK-RELATED"/>
    <property type="match status" value="1"/>
</dbReference>
<keyword evidence="4" id="KW-0328">Glycosyltransferase</keyword>
<dbReference type="CAZy" id="GT4">
    <property type="family name" value="Glycosyltransferase Family 4"/>
</dbReference>
<organism evidence="4">
    <name type="scientific">Komagataeibacter sucrofermentans</name>
    <dbReference type="NCBI Taxonomy" id="1053551"/>
    <lineage>
        <taxon>Bacteria</taxon>
        <taxon>Pseudomonadati</taxon>
        <taxon>Pseudomonadota</taxon>
        <taxon>Alphaproteobacteria</taxon>
        <taxon>Acetobacterales</taxon>
        <taxon>Acetobacteraceae</taxon>
        <taxon>Komagataeibacter</taxon>
    </lineage>
</organism>
<name>Q8RR83_9PROT</name>
<evidence type="ECO:0000259" key="3">
    <source>
        <dbReference type="Pfam" id="PF13439"/>
    </source>
</evidence>
<dbReference type="CDD" id="cd03801">
    <property type="entry name" value="GT4_PimA-like"/>
    <property type="match status" value="1"/>
</dbReference>
<dbReference type="Pfam" id="PF00534">
    <property type="entry name" value="Glycos_transf_1"/>
    <property type="match status" value="1"/>
</dbReference>
<accession>Q8RR83</accession>
<protein>
    <submittedName>
        <fullName evidence="4">Mannosyltransferase</fullName>
    </submittedName>
</protein>
<dbReference type="PANTHER" id="PTHR46401:SF2">
    <property type="entry name" value="GLYCOSYLTRANSFERASE WBBK-RELATED"/>
    <property type="match status" value="1"/>
</dbReference>
<evidence type="ECO:0000313" key="4">
    <source>
        <dbReference type="EMBL" id="BAB88846.1"/>
    </source>
</evidence>
<evidence type="ECO:0000256" key="1">
    <source>
        <dbReference type="ARBA" id="ARBA00022679"/>
    </source>
</evidence>